<dbReference type="Proteomes" id="UP000292120">
    <property type="component" value="Unassembled WGS sequence"/>
</dbReference>
<evidence type="ECO:0000259" key="2">
    <source>
        <dbReference type="Pfam" id="PF07589"/>
    </source>
</evidence>
<keyword evidence="4" id="KW-1185">Reference proteome</keyword>
<name>A0A4Q9H371_9BURK</name>
<keyword evidence="1" id="KW-0732">Signal</keyword>
<dbReference type="Pfam" id="PF07589">
    <property type="entry name" value="PEP-CTERM"/>
    <property type="match status" value="1"/>
</dbReference>
<feature type="chain" id="PRO_5020322315" evidence="1">
    <location>
        <begin position="22"/>
        <end position="269"/>
    </location>
</feature>
<evidence type="ECO:0000256" key="1">
    <source>
        <dbReference type="SAM" id="SignalP"/>
    </source>
</evidence>
<protein>
    <submittedName>
        <fullName evidence="3">PEP-CTERM sorting domain-containing protein</fullName>
    </submittedName>
</protein>
<accession>A0A4Q9H371</accession>
<dbReference type="RefSeq" id="WP_130965870.1">
    <property type="nucleotide sequence ID" value="NZ_SIXI01000001.1"/>
</dbReference>
<comment type="caution">
    <text evidence="3">The sequence shown here is derived from an EMBL/GenBank/DDBJ whole genome shotgun (WGS) entry which is preliminary data.</text>
</comment>
<dbReference type="EMBL" id="SIXI01000001">
    <property type="protein sequence ID" value="TBO33921.1"/>
    <property type="molecule type" value="Genomic_DNA"/>
</dbReference>
<dbReference type="InterPro" id="IPR013424">
    <property type="entry name" value="Ice-binding_C"/>
</dbReference>
<gene>
    <name evidence="3" type="ORF">EYS42_00220</name>
</gene>
<feature type="signal peptide" evidence="1">
    <location>
        <begin position="1"/>
        <end position="21"/>
    </location>
</feature>
<evidence type="ECO:0000313" key="4">
    <source>
        <dbReference type="Proteomes" id="UP000292120"/>
    </source>
</evidence>
<feature type="domain" description="Ice-binding protein C-terminal" evidence="2">
    <location>
        <begin position="242"/>
        <end position="266"/>
    </location>
</feature>
<organism evidence="3 4">
    <name type="scientific">Aquabacterium lacunae</name>
    <dbReference type="NCBI Taxonomy" id="2528630"/>
    <lineage>
        <taxon>Bacteria</taxon>
        <taxon>Pseudomonadati</taxon>
        <taxon>Pseudomonadota</taxon>
        <taxon>Betaproteobacteria</taxon>
        <taxon>Burkholderiales</taxon>
        <taxon>Aquabacterium</taxon>
    </lineage>
</organism>
<dbReference type="AlphaFoldDB" id="A0A4Q9H371"/>
<dbReference type="NCBIfam" id="TIGR02595">
    <property type="entry name" value="PEP_CTERM"/>
    <property type="match status" value="1"/>
</dbReference>
<evidence type="ECO:0000313" key="3">
    <source>
        <dbReference type="EMBL" id="TBO33921.1"/>
    </source>
</evidence>
<sequence>MTFKKAVVATGAMAMAWAAQAATVEASYVGQITGTASLNETGTVLIGDQTVQINDLLTGVLSFDDQLPREAPSFWAPNVTTYRQSSSIASVIQTGESLFASASTSGSVTIPTSTIPLPPPVNVVSASLNATSIVGTPSLSCPEACNLLTVTREKLAQPTPFGAVEVLSFSYGVSSYGTGGLCTTSLPANQVSSIQFSFYYDQPLQGTGLPNAQTLAAFKQGEITLNMGNGAGVFASIQSLSPVPEPSTWALSALGLVGLALVRHRKAQA</sequence>
<reference evidence="3 4" key="1">
    <citation type="submission" date="2019-02" db="EMBL/GenBank/DDBJ databases">
        <title>Aquabacterium sp. strain KMB7.</title>
        <authorList>
            <person name="Chen W.-M."/>
        </authorList>
    </citation>
    <scope>NUCLEOTIDE SEQUENCE [LARGE SCALE GENOMIC DNA]</scope>
    <source>
        <strain evidence="3 4">KMB7</strain>
    </source>
</reference>
<proteinExistence type="predicted"/>